<keyword evidence="2 6" id="KW-0548">Nucleotidyltransferase</keyword>
<dbReference type="PRINTS" id="PR00315">
    <property type="entry name" value="ELONGATNFCT"/>
</dbReference>
<evidence type="ECO:0000256" key="2">
    <source>
        <dbReference type="ARBA" id="ARBA00022695"/>
    </source>
</evidence>
<evidence type="ECO:0000256" key="6">
    <source>
        <dbReference type="HAMAP-Rule" id="MF_00062"/>
    </source>
</evidence>
<evidence type="ECO:0000256" key="3">
    <source>
        <dbReference type="ARBA" id="ARBA00022741"/>
    </source>
</evidence>
<dbReference type="Pfam" id="PF00009">
    <property type="entry name" value="GTP_EFTU"/>
    <property type="match status" value="1"/>
</dbReference>
<dbReference type="InterPro" id="IPR011779">
    <property type="entry name" value="SO4_adenylTrfase_lsu"/>
</dbReference>
<dbReference type="UniPathway" id="UPA00140">
    <property type="reaction ID" value="UER00204"/>
</dbReference>
<name>A0A1C5HB85_9ACTN</name>
<dbReference type="SUPFAM" id="SSF50465">
    <property type="entry name" value="EF-Tu/eEF-1alpha/eIF2-gamma C-terminal domain"/>
    <property type="match status" value="1"/>
</dbReference>
<evidence type="ECO:0000256" key="4">
    <source>
        <dbReference type="ARBA" id="ARBA00022840"/>
    </source>
</evidence>
<evidence type="ECO:0000259" key="7">
    <source>
        <dbReference type="PROSITE" id="PS51722"/>
    </source>
</evidence>
<dbReference type="OrthoDB" id="9804504at2"/>
<evidence type="ECO:0000256" key="5">
    <source>
        <dbReference type="ARBA" id="ARBA00023134"/>
    </source>
</evidence>
<dbReference type="InterPro" id="IPR031157">
    <property type="entry name" value="G_TR_CS"/>
</dbReference>
<dbReference type="NCBIfam" id="TIGR02034">
    <property type="entry name" value="CysN"/>
    <property type="match status" value="1"/>
</dbReference>
<evidence type="ECO:0000256" key="1">
    <source>
        <dbReference type="ARBA" id="ARBA00022679"/>
    </source>
</evidence>
<gene>
    <name evidence="6" type="primary">cysN</name>
    <name evidence="8" type="ORF">GA0070613_1079</name>
</gene>
<dbReference type="InterPro" id="IPR041757">
    <property type="entry name" value="CysN_GTP-bd"/>
</dbReference>
<feature type="binding site" evidence="6">
    <location>
        <begin position="158"/>
        <end position="161"/>
    </location>
    <ligand>
        <name>GTP</name>
        <dbReference type="ChEBI" id="CHEBI:37565"/>
    </ligand>
</feature>
<keyword evidence="5 6" id="KW-0342">GTP-binding</keyword>
<dbReference type="FunFam" id="3.40.50.300:FF:000119">
    <property type="entry name" value="Sulfate adenylyltransferase subunit 1"/>
    <property type="match status" value="1"/>
</dbReference>
<keyword evidence="9" id="KW-1185">Reference proteome</keyword>
<feature type="domain" description="Tr-type G" evidence="7">
    <location>
        <begin position="17"/>
        <end position="230"/>
    </location>
</feature>
<comment type="similarity">
    <text evidence="6">Belongs to the TRAFAC class translation factor GTPase superfamily. Classic translation factor GTPase family. CysN/NodQ subfamily.</text>
</comment>
<dbReference type="RefSeq" id="WP_089011272.1">
    <property type="nucleotide sequence ID" value="NZ_LT607754.1"/>
</dbReference>
<dbReference type="HAMAP" id="MF_00062">
    <property type="entry name" value="Sulf_adenylyltr_sub1"/>
    <property type="match status" value="1"/>
</dbReference>
<organism evidence="8 9">
    <name type="scientific">Micromonospora inositola</name>
    <dbReference type="NCBI Taxonomy" id="47865"/>
    <lineage>
        <taxon>Bacteria</taxon>
        <taxon>Bacillati</taxon>
        <taxon>Actinomycetota</taxon>
        <taxon>Actinomycetes</taxon>
        <taxon>Micromonosporales</taxon>
        <taxon>Micromonosporaceae</taxon>
        <taxon>Micromonospora</taxon>
    </lineage>
</organism>
<protein>
    <recommendedName>
        <fullName evidence="6">Sulfate adenylyltransferase subunit 1</fullName>
        <ecNumber evidence="6">2.7.7.4</ecNumber>
    </recommendedName>
    <alternativeName>
        <fullName evidence="6">ATP-sulfurylase large subunit</fullName>
    </alternativeName>
    <alternativeName>
        <fullName evidence="6">Sulfate adenylate transferase</fullName>
        <shortName evidence="6">SAT</shortName>
    </alternativeName>
</protein>
<accession>A0A1C5HB85</accession>
<dbReference type="AlphaFoldDB" id="A0A1C5HB85"/>
<dbReference type="GO" id="GO:0004781">
    <property type="term" value="F:sulfate adenylyltransferase (ATP) activity"/>
    <property type="evidence" value="ECO:0007669"/>
    <property type="project" value="UniProtKB-UniRule"/>
</dbReference>
<feature type="binding site" evidence="6">
    <location>
        <begin position="26"/>
        <end position="33"/>
    </location>
    <ligand>
        <name>GTP</name>
        <dbReference type="ChEBI" id="CHEBI:37565"/>
    </ligand>
</feature>
<evidence type="ECO:0000313" key="9">
    <source>
        <dbReference type="Proteomes" id="UP000198221"/>
    </source>
</evidence>
<dbReference type="InterPro" id="IPR000795">
    <property type="entry name" value="T_Tr_GTP-bd_dom"/>
</dbReference>
<sequence length="433" mass="47747">MSTETVAPAAEAAARPMDLLRFATAGSVDDGKSTLIGRLLYDTKSLFTDQLAAVEAVSAARGDEYTNLALLTDGLRAEREQGITIDVAYRYFATPRRKFIIADTPGHIQYTRNMVTGASTADLALILVDARKGLVEQSRRHAFLCSLLRVPHLVLCVNKMDLVDWSQEVFERISDEFTAFAAKLDVPDLTVVPISALRGDNIVSRSENMPWYDGPSLLHHLERVHIASDRNLVDVRFPVQYVIRPQSTTVTDYRGYAGQVASGVLKPGDEVMVLPSGFTSRIASVETADGPVDEAFPPMSVTVRLTDEIDISRGDMICRPHNAPTVAQDIDAMVCWMDESRPLHVGGKYAIKHTTRSARAIVRGLHYRLDINSLHRDESAAELKLNEIGRVRLRTTVPLLADEYRRNRTTGGFVIIDETTNRTVGAGMIVEAG</sequence>
<keyword evidence="1 6" id="KW-0808">Transferase</keyword>
<dbReference type="InterPro" id="IPR027417">
    <property type="entry name" value="P-loop_NTPase"/>
</dbReference>
<dbReference type="EC" id="2.7.7.4" evidence="6"/>
<dbReference type="InterPro" id="IPR054696">
    <property type="entry name" value="GTP-eEF1A_C"/>
</dbReference>
<dbReference type="GO" id="GO:0005525">
    <property type="term" value="F:GTP binding"/>
    <property type="evidence" value="ECO:0007669"/>
    <property type="project" value="UniProtKB-UniRule"/>
</dbReference>
<dbReference type="GO" id="GO:0003924">
    <property type="term" value="F:GTPase activity"/>
    <property type="evidence" value="ECO:0007669"/>
    <property type="project" value="InterPro"/>
</dbReference>
<keyword evidence="4 6" id="KW-0067">ATP-binding</keyword>
<dbReference type="CDD" id="cd03695">
    <property type="entry name" value="CysN_NodQ_II"/>
    <property type="match status" value="1"/>
</dbReference>
<comment type="function">
    <text evidence="6">With CysD forms the ATP sulfurylase (ATPS) that catalyzes the adenylation of sulfate producing adenosine 5'-phosphosulfate (APS) and diphosphate, the first enzymatic step in sulfur assimilation pathway. APS synthesis involves the formation of a high-energy phosphoric-sulfuric acid anhydride bond driven by GTP hydrolysis by CysN coupled to ATP hydrolysis by CysD.</text>
</comment>
<dbReference type="Proteomes" id="UP000198221">
    <property type="component" value="Chromosome I"/>
</dbReference>
<dbReference type="CDD" id="cd04166">
    <property type="entry name" value="CysN_ATPS"/>
    <property type="match status" value="1"/>
</dbReference>
<dbReference type="GO" id="GO:0000103">
    <property type="term" value="P:sulfate assimilation"/>
    <property type="evidence" value="ECO:0007669"/>
    <property type="project" value="UniProtKB-UniRule"/>
</dbReference>
<dbReference type="InterPro" id="IPR009001">
    <property type="entry name" value="Transl_elong_EF1A/Init_IF2_C"/>
</dbReference>
<dbReference type="InterPro" id="IPR044139">
    <property type="entry name" value="CysN_NoDQ_III"/>
</dbReference>
<evidence type="ECO:0000313" key="8">
    <source>
        <dbReference type="EMBL" id="SCG43298.1"/>
    </source>
</evidence>
<dbReference type="SUPFAM" id="SSF50447">
    <property type="entry name" value="Translation proteins"/>
    <property type="match status" value="1"/>
</dbReference>
<dbReference type="InterPro" id="IPR044138">
    <property type="entry name" value="CysN_II"/>
</dbReference>
<comment type="subunit">
    <text evidence="6">Heterodimer composed of CysD, the smaller subunit, and CysN.</text>
</comment>
<dbReference type="Pfam" id="PF22594">
    <property type="entry name" value="GTP-eEF1A_C"/>
    <property type="match status" value="1"/>
</dbReference>
<dbReference type="GO" id="GO:0070814">
    <property type="term" value="P:hydrogen sulfide biosynthetic process"/>
    <property type="evidence" value="ECO:0007669"/>
    <property type="project" value="UniProtKB-UniRule"/>
</dbReference>
<reference evidence="9" key="1">
    <citation type="submission" date="2016-06" db="EMBL/GenBank/DDBJ databases">
        <authorList>
            <person name="Varghese N."/>
            <person name="Submissions Spin"/>
        </authorList>
    </citation>
    <scope>NUCLEOTIDE SEQUENCE [LARGE SCALE GENOMIC DNA]</scope>
    <source>
        <strain evidence="9">DSM 43819</strain>
    </source>
</reference>
<comment type="catalytic activity">
    <reaction evidence="6">
        <text>sulfate + ATP + H(+) = adenosine 5'-phosphosulfate + diphosphate</text>
        <dbReference type="Rhea" id="RHEA:18133"/>
        <dbReference type="ChEBI" id="CHEBI:15378"/>
        <dbReference type="ChEBI" id="CHEBI:16189"/>
        <dbReference type="ChEBI" id="CHEBI:30616"/>
        <dbReference type="ChEBI" id="CHEBI:33019"/>
        <dbReference type="ChEBI" id="CHEBI:58243"/>
        <dbReference type="EC" id="2.7.7.4"/>
    </reaction>
</comment>
<dbReference type="InterPro" id="IPR009000">
    <property type="entry name" value="Transl_B-barrel_sf"/>
</dbReference>
<dbReference type="NCBIfam" id="NF003478">
    <property type="entry name" value="PRK05124.1"/>
    <property type="match status" value="1"/>
</dbReference>
<dbReference type="Gene3D" id="2.40.30.10">
    <property type="entry name" value="Translation factors"/>
    <property type="match status" value="2"/>
</dbReference>
<dbReference type="CDD" id="cd04095">
    <property type="entry name" value="CysN_NoDQ_III"/>
    <property type="match status" value="1"/>
</dbReference>
<proteinExistence type="inferred from homology"/>
<dbReference type="InterPro" id="IPR050100">
    <property type="entry name" value="TRAFAC_GTPase_members"/>
</dbReference>
<dbReference type="SUPFAM" id="SSF52540">
    <property type="entry name" value="P-loop containing nucleoside triphosphate hydrolases"/>
    <property type="match status" value="1"/>
</dbReference>
<dbReference type="GO" id="GO:0005524">
    <property type="term" value="F:ATP binding"/>
    <property type="evidence" value="ECO:0007669"/>
    <property type="project" value="UniProtKB-KW"/>
</dbReference>
<dbReference type="PANTHER" id="PTHR23115">
    <property type="entry name" value="TRANSLATION FACTOR"/>
    <property type="match status" value="1"/>
</dbReference>
<keyword evidence="3 6" id="KW-0547">Nucleotide-binding</keyword>
<comment type="pathway">
    <text evidence="6">Sulfur metabolism; hydrogen sulfide biosynthesis; sulfite from sulfate: step 1/3.</text>
</comment>
<dbReference type="PROSITE" id="PS00301">
    <property type="entry name" value="G_TR_1"/>
    <property type="match status" value="1"/>
</dbReference>
<dbReference type="PROSITE" id="PS51722">
    <property type="entry name" value="G_TR_2"/>
    <property type="match status" value="1"/>
</dbReference>
<feature type="binding site" evidence="6">
    <location>
        <begin position="103"/>
        <end position="107"/>
    </location>
    <ligand>
        <name>GTP</name>
        <dbReference type="ChEBI" id="CHEBI:37565"/>
    </ligand>
</feature>
<dbReference type="EMBL" id="LT607754">
    <property type="protein sequence ID" value="SCG43298.1"/>
    <property type="molecule type" value="Genomic_DNA"/>
</dbReference>
<dbReference type="Gene3D" id="3.40.50.300">
    <property type="entry name" value="P-loop containing nucleotide triphosphate hydrolases"/>
    <property type="match status" value="1"/>
</dbReference>